<dbReference type="GO" id="GO:0016279">
    <property type="term" value="F:protein-lysine N-methyltransferase activity"/>
    <property type="evidence" value="ECO:0007669"/>
    <property type="project" value="TreeGrafter"/>
</dbReference>
<dbReference type="PANTHER" id="PTHR13271:SF151">
    <property type="entry name" value="SET DOMAIN-CONTAINING PROTEIN 4"/>
    <property type="match status" value="1"/>
</dbReference>
<keyword evidence="2" id="KW-1185">Reference proteome</keyword>
<accession>A0A8T2K2E5</accession>
<comment type="caution">
    <text evidence="1">The sequence shown here is derived from an EMBL/GenBank/DDBJ whole genome shotgun (WGS) entry which is preliminary data.</text>
</comment>
<sequence>MVLRNPGDLIISLPEQCLITTEKVLESYLGKYIRVWTPPVSPLLALCTFLITERVLWSRSLWKPYLDTLPSTYSAQCIGTLFPVKTESVLTYDTFLWAWCTVIQGRLQETCPAAGVVCKPDVYAMAPFLDLLNHSPGVQVEAAFNEKRRCYEIRTINGCKKHNQVFIYLVLRYLPTNDKQLERKWSILNENDLVQ</sequence>
<name>A0A8T2K2E5_9PIPI</name>
<evidence type="ECO:0008006" key="3">
    <source>
        <dbReference type="Google" id="ProtNLM"/>
    </source>
</evidence>
<organism evidence="1 2">
    <name type="scientific">Hymenochirus boettgeri</name>
    <name type="common">Congo dwarf clawed frog</name>
    <dbReference type="NCBI Taxonomy" id="247094"/>
    <lineage>
        <taxon>Eukaryota</taxon>
        <taxon>Metazoa</taxon>
        <taxon>Chordata</taxon>
        <taxon>Craniata</taxon>
        <taxon>Vertebrata</taxon>
        <taxon>Euteleostomi</taxon>
        <taxon>Amphibia</taxon>
        <taxon>Batrachia</taxon>
        <taxon>Anura</taxon>
        <taxon>Pipoidea</taxon>
        <taxon>Pipidae</taxon>
        <taxon>Pipinae</taxon>
        <taxon>Hymenochirus</taxon>
    </lineage>
</organism>
<dbReference type="EMBL" id="JAACNH010000002">
    <property type="protein sequence ID" value="KAG8450233.1"/>
    <property type="molecule type" value="Genomic_DNA"/>
</dbReference>
<dbReference type="Proteomes" id="UP000812440">
    <property type="component" value="Chromosome 2"/>
</dbReference>
<dbReference type="InterPro" id="IPR046341">
    <property type="entry name" value="SET_dom_sf"/>
</dbReference>
<evidence type="ECO:0000313" key="1">
    <source>
        <dbReference type="EMBL" id="KAG8450233.1"/>
    </source>
</evidence>
<dbReference type="Gene3D" id="3.90.1410.10">
    <property type="entry name" value="set domain protein methyltransferase, domain 1"/>
    <property type="match status" value="2"/>
</dbReference>
<gene>
    <name evidence="1" type="ORF">GDO86_002760</name>
</gene>
<reference evidence="1" key="1">
    <citation type="thesis" date="2020" institute="ProQuest LLC" country="789 East Eisenhower Parkway, Ann Arbor, MI, USA">
        <title>Comparative Genomics and Chromosome Evolution.</title>
        <authorList>
            <person name="Mudd A.B."/>
        </authorList>
    </citation>
    <scope>NUCLEOTIDE SEQUENCE</scope>
    <source>
        <strain evidence="1">Female2</strain>
        <tissue evidence="1">Blood</tissue>
    </source>
</reference>
<evidence type="ECO:0000313" key="2">
    <source>
        <dbReference type="Proteomes" id="UP000812440"/>
    </source>
</evidence>
<dbReference type="InterPro" id="IPR050600">
    <property type="entry name" value="SETD3_SETD6_MTase"/>
</dbReference>
<dbReference type="SUPFAM" id="SSF82199">
    <property type="entry name" value="SET domain"/>
    <property type="match status" value="1"/>
</dbReference>
<dbReference type="PANTHER" id="PTHR13271">
    <property type="entry name" value="UNCHARACTERIZED PUTATIVE METHYLTRANSFERASE"/>
    <property type="match status" value="1"/>
</dbReference>
<dbReference type="AlphaFoldDB" id="A0A8T2K2E5"/>
<proteinExistence type="predicted"/>
<protein>
    <recommendedName>
        <fullName evidence="3">SET domain-containing protein</fullName>
    </recommendedName>
</protein>
<dbReference type="OrthoDB" id="341421at2759"/>